<sequence>MWTIKVSRRFSAAHQIHGMGGKCEGVHGHNYRVEVEISAKKLKRPGMIADFIDVGKKLESILPDHKMLNQVYESNPTSENLARRFYDEMQQFYPVTRVTVWETDDSCATYSVD</sequence>
<evidence type="ECO:0000256" key="6">
    <source>
        <dbReference type="ARBA" id="ARBA00023239"/>
    </source>
</evidence>
<evidence type="ECO:0000256" key="5">
    <source>
        <dbReference type="ARBA" id="ARBA00022833"/>
    </source>
</evidence>
<evidence type="ECO:0000256" key="1">
    <source>
        <dbReference type="ARBA" id="ARBA00005061"/>
    </source>
</evidence>
<keyword evidence="6 8" id="KW-0456">Lyase</keyword>
<keyword evidence="8" id="KW-0671">Queuosine biosynthesis</keyword>
<feature type="active site" description="Charge relay system" evidence="9">
    <location>
        <position position="65"/>
    </location>
</feature>
<comment type="similarity">
    <text evidence="2 8">Belongs to the PTPS family. QueD subfamily.</text>
</comment>
<dbReference type="GO" id="GO:0008616">
    <property type="term" value="P:tRNA queuosine(34) biosynthetic process"/>
    <property type="evidence" value="ECO:0007669"/>
    <property type="project" value="UniProtKB-KW"/>
</dbReference>
<protein>
    <recommendedName>
        <fullName evidence="3 8">6-carboxy-5,6,7,8-tetrahydropterin synthase</fullName>
        <ecNumber evidence="8">4.-.-.-</ecNumber>
    </recommendedName>
</protein>
<comment type="cofactor">
    <cofactor evidence="8 10">
        <name>Zn(2+)</name>
        <dbReference type="ChEBI" id="CHEBI:29105"/>
    </cofactor>
    <text evidence="8 10">Binds 1 zinc ion per subunit.</text>
</comment>
<feature type="binding site" evidence="10">
    <location>
        <position position="27"/>
    </location>
    <ligand>
        <name>Zn(2+)</name>
        <dbReference type="ChEBI" id="CHEBI:29105"/>
    </ligand>
</feature>
<evidence type="ECO:0000256" key="4">
    <source>
        <dbReference type="ARBA" id="ARBA00022723"/>
    </source>
</evidence>
<dbReference type="PANTHER" id="PTHR12589">
    <property type="entry name" value="PYRUVOYL TETRAHYDROBIOPTERIN SYNTHASE"/>
    <property type="match status" value="1"/>
</dbReference>
<feature type="binding site" evidence="10">
    <location>
        <position position="14"/>
    </location>
    <ligand>
        <name>Zn(2+)</name>
        <dbReference type="ChEBI" id="CHEBI:29105"/>
    </ligand>
</feature>
<dbReference type="SUPFAM" id="SSF55620">
    <property type="entry name" value="Tetrahydrobiopterin biosynthesis enzymes-like"/>
    <property type="match status" value="1"/>
</dbReference>
<evidence type="ECO:0000256" key="9">
    <source>
        <dbReference type="PIRSR" id="PIRSR006113-1"/>
    </source>
</evidence>
<evidence type="ECO:0000256" key="7">
    <source>
        <dbReference type="ARBA" id="ARBA00048807"/>
    </source>
</evidence>
<name>A0A937XFW0_UNCW3</name>
<evidence type="ECO:0000256" key="2">
    <source>
        <dbReference type="ARBA" id="ARBA00008900"/>
    </source>
</evidence>
<dbReference type="AlphaFoldDB" id="A0A937XFW0"/>
<dbReference type="Proteomes" id="UP000779900">
    <property type="component" value="Unassembled WGS sequence"/>
</dbReference>
<evidence type="ECO:0000313" key="12">
    <source>
        <dbReference type="Proteomes" id="UP000779900"/>
    </source>
</evidence>
<feature type="active site" description="Proton acceptor" evidence="9">
    <location>
        <position position="23"/>
    </location>
</feature>
<accession>A0A937XFW0</accession>
<dbReference type="GO" id="GO:0046872">
    <property type="term" value="F:metal ion binding"/>
    <property type="evidence" value="ECO:0007669"/>
    <property type="project" value="UniProtKB-KW"/>
</dbReference>
<comment type="catalytic activity">
    <reaction evidence="7 8">
        <text>7,8-dihydroneopterin 3'-triphosphate + H2O = 6-carboxy-5,6,7,8-tetrahydropterin + triphosphate + acetaldehyde + 2 H(+)</text>
        <dbReference type="Rhea" id="RHEA:27966"/>
        <dbReference type="ChEBI" id="CHEBI:15343"/>
        <dbReference type="ChEBI" id="CHEBI:15377"/>
        <dbReference type="ChEBI" id="CHEBI:15378"/>
        <dbReference type="ChEBI" id="CHEBI:18036"/>
        <dbReference type="ChEBI" id="CHEBI:58462"/>
        <dbReference type="ChEBI" id="CHEBI:61032"/>
        <dbReference type="EC" id="4.1.2.50"/>
    </reaction>
</comment>
<organism evidence="11 12">
    <name type="scientific">candidate division WOR-3 bacterium</name>
    <dbReference type="NCBI Taxonomy" id="2052148"/>
    <lineage>
        <taxon>Bacteria</taxon>
        <taxon>Bacteria division WOR-3</taxon>
    </lineage>
</organism>
<proteinExistence type="inferred from homology"/>
<reference evidence="11" key="1">
    <citation type="submission" date="2019-03" db="EMBL/GenBank/DDBJ databases">
        <title>Lake Tanganyika Metagenome-Assembled Genomes (MAGs).</title>
        <authorList>
            <person name="Tran P."/>
        </authorList>
    </citation>
    <scope>NUCLEOTIDE SEQUENCE</scope>
    <source>
        <strain evidence="11">K_DeepCast_150m_m2_040</strain>
    </source>
</reference>
<feature type="binding site" evidence="10">
    <location>
        <position position="29"/>
    </location>
    <ligand>
        <name>Zn(2+)</name>
        <dbReference type="ChEBI" id="CHEBI:29105"/>
    </ligand>
</feature>
<evidence type="ECO:0000313" key="11">
    <source>
        <dbReference type="EMBL" id="MBM3330863.1"/>
    </source>
</evidence>
<evidence type="ECO:0000256" key="8">
    <source>
        <dbReference type="PIRNR" id="PIRNR006113"/>
    </source>
</evidence>
<dbReference type="InterPro" id="IPR007115">
    <property type="entry name" value="6-PTP_synth/QueD"/>
</dbReference>
<keyword evidence="5 8" id="KW-0862">Zinc</keyword>
<dbReference type="PANTHER" id="PTHR12589:SF7">
    <property type="entry name" value="6-PYRUVOYL TETRAHYDROBIOPTERIN SYNTHASE"/>
    <property type="match status" value="1"/>
</dbReference>
<dbReference type="InterPro" id="IPR038418">
    <property type="entry name" value="6-PTP_synth/QueD_sf"/>
</dbReference>
<dbReference type="Pfam" id="PF01242">
    <property type="entry name" value="PTPS"/>
    <property type="match status" value="1"/>
</dbReference>
<feature type="active site" description="Charge relay system" evidence="9">
    <location>
        <position position="102"/>
    </location>
</feature>
<evidence type="ECO:0000256" key="10">
    <source>
        <dbReference type="PIRSR" id="PIRSR006113-2"/>
    </source>
</evidence>
<gene>
    <name evidence="11" type="ORF">FJY68_03305</name>
</gene>
<dbReference type="PIRSF" id="PIRSF006113">
    <property type="entry name" value="PTP_synth"/>
    <property type="match status" value="1"/>
</dbReference>
<keyword evidence="4 8" id="KW-0479">Metal-binding</keyword>
<dbReference type="EC" id="4.-.-.-" evidence="8"/>
<dbReference type="GO" id="GO:0070497">
    <property type="term" value="F:6-carboxytetrahydropterin synthase activity"/>
    <property type="evidence" value="ECO:0007669"/>
    <property type="project" value="UniProtKB-EC"/>
</dbReference>
<dbReference type="EMBL" id="VGIR01000012">
    <property type="protein sequence ID" value="MBM3330863.1"/>
    <property type="molecule type" value="Genomic_DNA"/>
</dbReference>
<comment type="pathway">
    <text evidence="1 8">Purine metabolism; 7-cyano-7-deazaguanine biosynthesis.</text>
</comment>
<dbReference type="Gene3D" id="3.30.479.10">
    <property type="entry name" value="6-pyruvoyl tetrahydropterin synthase/QueD"/>
    <property type="match status" value="1"/>
</dbReference>
<comment type="caution">
    <text evidence="11">The sequence shown here is derived from an EMBL/GenBank/DDBJ whole genome shotgun (WGS) entry which is preliminary data.</text>
</comment>
<evidence type="ECO:0000256" key="3">
    <source>
        <dbReference type="ARBA" id="ARBA00018141"/>
    </source>
</evidence>